<evidence type="ECO:0000313" key="3">
    <source>
        <dbReference type="Proteomes" id="UP001500979"/>
    </source>
</evidence>
<dbReference type="EMBL" id="BAAAUX010000020">
    <property type="protein sequence ID" value="GAA2808884.1"/>
    <property type="molecule type" value="Genomic_DNA"/>
</dbReference>
<keyword evidence="1" id="KW-0472">Membrane</keyword>
<keyword evidence="1" id="KW-1133">Transmembrane helix</keyword>
<keyword evidence="3" id="KW-1185">Reference proteome</keyword>
<organism evidence="2 3">
    <name type="scientific">Saccharopolyspora taberi</name>
    <dbReference type="NCBI Taxonomy" id="60895"/>
    <lineage>
        <taxon>Bacteria</taxon>
        <taxon>Bacillati</taxon>
        <taxon>Actinomycetota</taxon>
        <taxon>Actinomycetes</taxon>
        <taxon>Pseudonocardiales</taxon>
        <taxon>Pseudonocardiaceae</taxon>
        <taxon>Saccharopolyspora</taxon>
    </lineage>
</organism>
<evidence type="ECO:0000256" key="1">
    <source>
        <dbReference type="SAM" id="Phobius"/>
    </source>
</evidence>
<name>A0ABN3VJD8_9PSEU</name>
<feature type="transmembrane region" description="Helical" evidence="1">
    <location>
        <begin position="74"/>
        <end position="94"/>
    </location>
</feature>
<keyword evidence="1" id="KW-0812">Transmembrane</keyword>
<comment type="caution">
    <text evidence="2">The sequence shown here is derived from an EMBL/GenBank/DDBJ whole genome shotgun (WGS) entry which is preliminary data.</text>
</comment>
<dbReference type="Proteomes" id="UP001500979">
    <property type="component" value="Unassembled WGS sequence"/>
</dbReference>
<evidence type="ECO:0008006" key="4">
    <source>
        <dbReference type="Google" id="ProtNLM"/>
    </source>
</evidence>
<feature type="transmembrane region" description="Helical" evidence="1">
    <location>
        <begin position="124"/>
        <end position="146"/>
    </location>
</feature>
<reference evidence="2 3" key="1">
    <citation type="journal article" date="2019" name="Int. J. Syst. Evol. Microbiol.">
        <title>The Global Catalogue of Microorganisms (GCM) 10K type strain sequencing project: providing services to taxonomists for standard genome sequencing and annotation.</title>
        <authorList>
            <consortium name="The Broad Institute Genomics Platform"/>
            <consortium name="The Broad Institute Genome Sequencing Center for Infectious Disease"/>
            <person name="Wu L."/>
            <person name="Ma J."/>
        </authorList>
    </citation>
    <scope>NUCLEOTIDE SEQUENCE [LARGE SCALE GENOMIC DNA]</scope>
    <source>
        <strain evidence="2 3">JCM 9383</strain>
    </source>
</reference>
<gene>
    <name evidence="2" type="ORF">GCM10010470_50170</name>
</gene>
<feature type="transmembrane region" description="Helical" evidence="1">
    <location>
        <begin position="100"/>
        <end position="119"/>
    </location>
</feature>
<feature type="transmembrane region" description="Helical" evidence="1">
    <location>
        <begin position="42"/>
        <end position="62"/>
    </location>
</feature>
<sequence length="151" mass="15792">MFAGGVAAFAIAAAALYAELLVLHAESLTLPKIAEYGLNVLAMLPFVAAVVVLGTPVALVVDRLCDRLELGPRGTLLGFAVLGVFSGLAMWGLFGQTVLFAVPAMLAPPFARVVAWPLARHRRLLVGTALVCIGLVATTVVMWVIALRSPS</sequence>
<evidence type="ECO:0000313" key="2">
    <source>
        <dbReference type="EMBL" id="GAA2808884.1"/>
    </source>
</evidence>
<proteinExistence type="predicted"/>
<accession>A0ABN3VJD8</accession>
<protein>
    <recommendedName>
        <fullName evidence="4">Permease</fullName>
    </recommendedName>
</protein>